<organism evidence="4">
    <name type="scientific">Barrientosiimonas endolithica</name>
    <dbReference type="NCBI Taxonomy" id="1535208"/>
    <lineage>
        <taxon>Bacteria</taxon>
        <taxon>Bacillati</taxon>
        <taxon>Actinomycetota</taxon>
        <taxon>Actinomycetes</taxon>
        <taxon>Micrococcales</taxon>
        <taxon>Dermacoccaceae</taxon>
        <taxon>Barrientosiimonas</taxon>
    </lineage>
</organism>
<evidence type="ECO:0000259" key="3">
    <source>
        <dbReference type="Pfam" id="PF01261"/>
    </source>
</evidence>
<evidence type="ECO:0000256" key="1">
    <source>
        <dbReference type="ARBA" id="ARBA00023277"/>
    </source>
</evidence>
<feature type="domain" description="Xylose isomerase-like TIM barrel" evidence="3">
    <location>
        <begin position="35"/>
        <end position="263"/>
    </location>
</feature>
<feature type="compositionally biased region" description="Basic residues" evidence="2">
    <location>
        <begin position="358"/>
        <end position="383"/>
    </location>
</feature>
<feature type="region of interest" description="Disordered" evidence="2">
    <location>
        <begin position="301"/>
        <end position="383"/>
    </location>
</feature>
<proteinExistence type="predicted"/>
<dbReference type="Pfam" id="PF01261">
    <property type="entry name" value="AP_endonuc_2"/>
    <property type="match status" value="1"/>
</dbReference>
<feature type="compositionally biased region" description="Low complexity" evidence="2">
    <location>
        <begin position="330"/>
        <end position="343"/>
    </location>
</feature>
<dbReference type="InterPro" id="IPR050312">
    <property type="entry name" value="IolE/XylAMocC-like"/>
</dbReference>
<feature type="compositionally biased region" description="Basic and acidic residues" evidence="2">
    <location>
        <begin position="344"/>
        <end position="357"/>
    </location>
</feature>
<keyword evidence="1" id="KW-0119">Carbohydrate metabolism</keyword>
<dbReference type="PANTHER" id="PTHR12110:SF41">
    <property type="entry name" value="INOSOSE DEHYDRATASE"/>
    <property type="match status" value="1"/>
</dbReference>
<gene>
    <name evidence="4" type="ORF">GCM10025872_26410</name>
</gene>
<dbReference type="PANTHER" id="PTHR12110">
    <property type="entry name" value="HYDROXYPYRUVATE ISOMERASE"/>
    <property type="match status" value="1"/>
</dbReference>
<sequence>MTAVAARVAGAPISWGVCEVPGWGRQLDPATVLEQMREVGLTATELGPTGFLPDAPSDKAATLATYGLAAVAQFAPVVLHDPAVDPVPQVEKVIDGLIACGATTLVLAAATGVDGYELRPTLDDAGWATLLGNLDRLADRAAERGVVATLHPHVGTLVESGDDTDRVLAGSRIGLTLDTGHLLIGGGDPVRVAVEHPDRITHVHLKDVSLALARRVQAGELGYRDAVEQGLYVPLGDGDVDLAAIVKSLQAQGYSGWYVLEQDRVLGAAGAEGSGEWAPAAPTRSPARTYGAAWRTCCRWSTARRPAPARPRRERGPVRPRRDGAHGGRHLPAAARRAAGAGAHVREVPRRERDQRGGRRGPARSSRRPGHAHRRRRVRPLRA</sequence>
<dbReference type="InterPro" id="IPR036237">
    <property type="entry name" value="Xyl_isomerase-like_sf"/>
</dbReference>
<dbReference type="SUPFAM" id="SSF51658">
    <property type="entry name" value="Xylose isomerase-like"/>
    <property type="match status" value="1"/>
</dbReference>
<reference evidence="4" key="2">
    <citation type="submission" date="2023-02" db="EMBL/GenBank/DDBJ databases">
        <authorList>
            <person name="Sun Q."/>
            <person name="Mori K."/>
        </authorList>
    </citation>
    <scope>NUCLEOTIDE SEQUENCE</scope>
    <source>
        <strain evidence="4">NBRC 110608</strain>
    </source>
</reference>
<dbReference type="EMBL" id="AP027735">
    <property type="protein sequence ID" value="BDZ58984.1"/>
    <property type="molecule type" value="Genomic_DNA"/>
</dbReference>
<dbReference type="InterPro" id="IPR013022">
    <property type="entry name" value="Xyl_isomerase-like_TIM-brl"/>
</dbReference>
<protein>
    <recommendedName>
        <fullName evidence="3">Xylose isomerase-like TIM barrel domain-containing protein</fullName>
    </recommendedName>
</protein>
<feature type="compositionally biased region" description="Basic and acidic residues" evidence="2">
    <location>
        <begin position="314"/>
        <end position="326"/>
    </location>
</feature>
<reference evidence="4" key="1">
    <citation type="journal article" date="2014" name="Int. J. Syst. Evol. Microbiol.">
        <title>Complete genome of a new Firmicutes species belonging to the dominant human colonic microbiota ('Ruminococcus bicirculans') reveals two chromosomes and a selective capacity to utilize plant glucans.</title>
        <authorList>
            <consortium name="NISC Comparative Sequencing Program"/>
            <person name="Wegmann U."/>
            <person name="Louis P."/>
            <person name="Goesmann A."/>
            <person name="Henrissat B."/>
            <person name="Duncan S.H."/>
            <person name="Flint H.J."/>
        </authorList>
    </citation>
    <scope>NUCLEOTIDE SEQUENCE</scope>
    <source>
        <strain evidence="4">NBRC 110608</strain>
    </source>
</reference>
<evidence type="ECO:0000256" key="2">
    <source>
        <dbReference type="SAM" id="MobiDB-lite"/>
    </source>
</evidence>
<accession>A0ABM8HDE2</accession>
<name>A0ABM8HDE2_9MICO</name>
<evidence type="ECO:0000313" key="4">
    <source>
        <dbReference type="EMBL" id="BDZ58984.1"/>
    </source>
</evidence>
<dbReference type="Gene3D" id="3.20.20.150">
    <property type="entry name" value="Divalent-metal-dependent TIM barrel enzymes"/>
    <property type="match status" value="1"/>
</dbReference>